<dbReference type="Pfam" id="PF01764">
    <property type="entry name" value="Lipase_3"/>
    <property type="match status" value="1"/>
</dbReference>
<comment type="caution">
    <text evidence="2">The sequence shown here is derived from an EMBL/GenBank/DDBJ whole genome shotgun (WGS) entry which is preliminary data.</text>
</comment>
<dbReference type="InterPro" id="IPR051218">
    <property type="entry name" value="Sec_MonoDiacylglyc_Lipase"/>
</dbReference>
<evidence type="ECO:0000259" key="1">
    <source>
        <dbReference type="Pfam" id="PF01764"/>
    </source>
</evidence>
<dbReference type="AlphaFoldDB" id="E6QDV4"/>
<proteinExistence type="predicted"/>
<accession>E6QDV4</accession>
<organism evidence="2">
    <name type="scientific">mine drainage metagenome</name>
    <dbReference type="NCBI Taxonomy" id="410659"/>
    <lineage>
        <taxon>unclassified sequences</taxon>
        <taxon>metagenomes</taxon>
        <taxon>ecological metagenomes</taxon>
    </lineage>
</organism>
<protein>
    <recommendedName>
        <fullName evidence="1">Fungal lipase-type domain-containing protein</fullName>
    </recommendedName>
</protein>
<dbReference type="PANTHER" id="PTHR45856">
    <property type="entry name" value="ALPHA/BETA-HYDROLASES SUPERFAMILY PROTEIN"/>
    <property type="match status" value="1"/>
</dbReference>
<reference evidence="2" key="1">
    <citation type="submission" date="2009-10" db="EMBL/GenBank/DDBJ databases">
        <title>Diversity of trophic interactions inside an arsenic-rich microbial ecosystem.</title>
        <authorList>
            <person name="Bertin P.N."/>
            <person name="Heinrich-Salmeron A."/>
            <person name="Pelletier E."/>
            <person name="Goulhen-Chollet F."/>
            <person name="Arsene-Ploetze F."/>
            <person name="Gallien S."/>
            <person name="Calteau A."/>
            <person name="Vallenet D."/>
            <person name="Casiot C."/>
            <person name="Chane-Woon-Ming B."/>
            <person name="Giloteaux L."/>
            <person name="Barakat M."/>
            <person name="Bonnefoy V."/>
            <person name="Bruneel O."/>
            <person name="Chandler M."/>
            <person name="Cleiss J."/>
            <person name="Duran R."/>
            <person name="Elbaz-Poulichet F."/>
            <person name="Fonknechten N."/>
            <person name="Lauga B."/>
            <person name="Mornico D."/>
            <person name="Ortet P."/>
            <person name="Schaeffer C."/>
            <person name="Siguier P."/>
            <person name="Alexander Thil Smith A."/>
            <person name="Van Dorsselaer A."/>
            <person name="Weissenbach J."/>
            <person name="Medigue C."/>
            <person name="Le Paslier D."/>
        </authorList>
    </citation>
    <scope>NUCLEOTIDE SEQUENCE</scope>
</reference>
<feature type="domain" description="Fungal lipase-type" evidence="1">
    <location>
        <begin position="82"/>
        <end position="244"/>
    </location>
</feature>
<dbReference type="GO" id="GO:0006629">
    <property type="term" value="P:lipid metabolic process"/>
    <property type="evidence" value="ECO:0007669"/>
    <property type="project" value="InterPro"/>
</dbReference>
<gene>
    <name evidence="2" type="ORF">CARN5_1120</name>
</gene>
<dbReference type="PANTHER" id="PTHR45856:SF24">
    <property type="entry name" value="FUNGAL LIPASE-LIKE DOMAIN-CONTAINING PROTEIN"/>
    <property type="match status" value="1"/>
</dbReference>
<dbReference type="InterPro" id="IPR002921">
    <property type="entry name" value="Fungal_lipase-type"/>
</dbReference>
<dbReference type="SUPFAM" id="SSF53474">
    <property type="entry name" value="alpha/beta-Hydrolases"/>
    <property type="match status" value="1"/>
</dbReference>
<evidence type="ECO:0000313" key="2">
    <source>
        <dbReference type="EMBL" id="CBI05380.1"/>
    </source>
</evidence>
<name>E6QDV4_9ZZZZ</name>
<dbReference type="Gene3D" id="3.40.50.1820">
    <property type="entry name" value="alpha/beta hydrolase"/>
    <property type="match status" value="1"/>
</dbReference>
<dbReference type="InterPro" id="IPR029058">
    <property type="entry name" value="AB_hydrolase_fold"/>
</dbReference>
<dbReference type="EMBL" id="CABP01000111">
    <property type="protein sequence ID" value="CBI05380.1"/>
    <property type="molecule type" value="Genomic_DNA"/>
</dbReference>
<sequence length="371" mass="39740">MVWKAGFSYDEAALSILLCIDLEGSGVGPASTAGETDLRSQGWQPIFSGDLTNRGATGANGIGPFDNAWKLWKMGESARYAVVVRGTIPRGASIIEDLLSTTMNAAEVSIPLSRQQTLNFPLAITEGAAVHAGFTLGLAALIFDKTDGIVQQLQSLPSGSEILVVGHSQGSAIATLLHSFLHYAASDPRFGLDEKGFSVKSYVFAQPKPGNWQYSLDLAQVAANKGLTFCVNNTLDWVPQVPLALQSLDEITNDPILPFLKEHAKVGWIVESGLAALANSMVWLKDHASGLVSSLTDRVTILENIIDPKYIEKGGAQLERVGAISLNYIPCGMVLGLAGDPSQSTDTDLLAQHHATTYQHLMQQQLVDLAW</sequence>